<organism evidence="1 2">
    <name type="scientific">Pseudomonas fluorescens</name>
    <dbReference type="NCBI Taxonomy" id="294"/>
    <lineage>
        <taxon>Bacteria</taxon>
        <taxon>Pseudomonadati</taxon>
        <taxon>Pseudomonadota</taxon>
        <taxon>Gammaproteobacteria</taxon>
        <taxon>Pseudomonadales</taxon>
        <taxon>Pseudomonadaceae</taxon>
        <taxon>Pseudomonas</taxon>
    </lineage>
</organism>
<gene>
    <name evidence="1" type="ORF">PFLmoz3_04015</name>
</gene>
<dbReference type="AlphaFoldDB" id="A0A125QI25"/>
<dbReference type="Proteomes" id="UP000061348">
    <property type="component" value="Unassembled WGS sequence"/>
</dbReference>
<dbReference type="EMBL" id="LCYA01000096">
    <property type="protein sequence ID" value="KWV86323.1"/>
    <property type="molecule type" value="Genomic_DNA"/>
</dbReference>
<comment type="caution">
    <text evidence="1">The sequence shown here is derived from an EMBL/GenBank/DDBJ whole genome shotgun (WGS) entry which is preliminary data.</text>
</comment>
<reference evidence="1 2" key="1">
    <citation type="submission" date="2015-05" db="EMBL/GenBank/DDBJ databases">
        <title>A genomic and transcriptomic approach to investigate the blue pigment phenotype in Pseudomonas fluorescens.</title>
        <authorList>
            <person name="Andreani N.A."/>
            <person name="Cardazzo B."/>
        </authorList>
    </citation>
    <scope>NUCLEOTIDE SEQUENCE [LARGE SCALE GENOMIC DNA]</scope>
    <source>
        <strain evidence="1 2">Ps_22</strain>
    </source>
</reference>
<protein>
    <submittedName>
        <fullName evidence="1">Uncharacterized protein</fullName>
    </submittedName>
</protein>
<name>A0A125QI25_PSEFL</name>
<accession>A0A125QI25</accession>
<sequence length="52" mass="5885">MIWLMVCATVALRFRRLACSARRDRRSGAVVASQPAPRISGWMIARSRPSLR</sequence>
<proteinExistence type="predicted"/>
<evidence type="ECO:0000313" key="1">
    <source>
        <dbReference type="EMBL" id="KWV86323.1"/>
    </source>
</evidence>
<evidence type="ECO:0000313" key="2">
    <source>
        <dbReference type="Proteomes" id="UP000061348"/>
    </source>
</evidence>